<dbReference type="PANTHER" id="PTHR47755">
    <property type="entry name" value="CELL DIVISION PROTEIN FTSX"/>
    <property type="match status" value="1"/>
</dbReference>
<comment type="subunit">
    <text evidence="3">Forms a membrane-associated complex with FtsE.</text>
</comment>
<dbReference type="NCBIfam" id="TIGR00439">
    <property type="entry name" value="FtsX_Gneg"/>
    <property type="match status" value="1"/>
</dbReference>
<keyword evidence="10 12" id="KW-0472">Membrane</keyword>
<keyword evidence="6" id="KW-0997">Cell inner membrane</keyword>
<dbReference type="PIRSF" id="PIRSF003097">
    <property type="entry name" value="FtsX"/>
    <property type="match status" value="1"/>
</dbReference>
<evidence type="ECO:0000256" key="2">
    <source>
        <dbReference type="ARBA" id="ARBA00007379"/>
    </source>
</evidence>
<evidence type="ECO:0000259" key="14">
    <source>
        <dbReference type="Pfam" id="PF02687"/>
    </source>
</evidence>
<dbReference type="Pfam" id="PF18075">
    <property type="entry name" value="FtsX_ECD"/>
    <property type="match status" value="1"/>
</dbReference>
<dbReference type="InterPro" id="IPR003838">
    <property type="entry name" value="ABC3_permease_C"/>
</dbReference>
<feature type="transmembrane region" description="Helical" evidence="13">
    <location>
        <begin position="264"/>
        <end position="284"/>
    </location>
</feature>
<evidence type="ECO:0000256" key="3">
    <source>
        <dbReference type="ARBA" id="ARBA00011160"/>
    </source>
</evidence>
<dbReference type="EMBL" id="FQWY01000005">
    <property type="protein sequence ID" value="SHG53744.1"/>
    <property type="molecule type" value="Genomic_DNA"/>
</dbReference>
<evidence type="ECO:0000313" key="16">
    <source>
        <dbReference type="EMBL" id="SHG53744.1"/>
    </source>
</evidence>
<dbReference type="RefSeq" id="WP_073089457.1">
    <property type="nucleotide sequence ID" value="NZ_FQWY01000005.1"/>
</dbReference>
<evidence type="ECO:0000256" key="9">
    <source>
        <dbReference type="ARBA" id="ARBA00022989"/>
    </source>
</evidence>
<feature type="domain" description="FtsX extracellular" evidence="15">
    <location>
        <begin position="57"/>
        <end position="148"/>
    </location>
</feature>
<proteinExistence type="inferred from homology"/>
<dbReference type="InterPro" id="IPR040690">
    <property type="entry name" value="FtsX_ECD"/>
</dbReference>
<evidence type="ECO:0000256" key="11">
    <source>
        <dbReference type="ARBA" id="ARBA00023306"/>
    </source>
</evidence>
<dbReference type="STRING" id="1123382.SAMN02745221_00433"/>
<dbReference type="Proteomes" id="UP000242329">
    <property type="component" value="Unassembled WGS sequence"/>
</dbReference>
<accession>A0A1M5KLQ7</accession>
<evidence type="ECO:0000256" key="13">
    <source>
        <dbReference type="SAM" id="Phobius"/>
    </source>
</evidence>
<evidence type="ECO:0000256" key="4">
    <source>
        <dbReference type="ARBA" id="ARBA00021907"/>
    </source>
</evidence>
<dbReference type="InterPro" id="IPR047590">
    <property type="entry name" value="FtsX_proteobact-type"/>
</dbReference>
<feature type="transmembrane region" description="Helical" evidence="13">
    <location>
        <begin position="20"/>
        <end position="44"/>
    </location>
</feature>
<organism evidence="16 17">
    <name type="scientific">Thermosyntropha lipolytica DSM 11003</name>
    <dbReference type="NCBI Taxonomy" id="1123382"/>
    <lineage>
        <taxon>Bacteria</taxon>
        <taxon>Bacillati</taxon>
        <taxon>Bacillota</taxon>
        <taxon>Clostridia</taxon>
        <taxon>Eubacteriales</taxon>
        <taxon>Syntrophomonadaceae</taxon>
        <taxon>Thermosyntropha</taxon>
    </lineage>
</organism>
<evidence type="ECO:0000256" key="5">
    <source>
        <dbReference type="ARBA" id="ARBA00022475"/>
    </source>
</evidence>
<dbReference type="Pfam" id="PF02687">
    <property type="entry name" value="FtsX"/>
    <property type="match status" value="1"/>
</dbReference>
<feature type="transmembrane region" description="Helical" evidence="13">
    <location>
        <begin position="167"/>
        <end position="193"/>
    </location>
</feature>
<evidence type="ECO:0000259" key="15">
    <source>
        <dbReference type="Pfam" id="PF18075"/>
    </source>
</evidence>
<name>A0A1M5KLQ7_9FIRM</name>
<comment type="subcellular location">
    <subcellularLocation>
        <location evidence="1">Cell inner membrane</location>
        <topology evidence="1">Multi-pass membrane protein</topology>
    </subcellularLocation>
    <subcellularLocation>
        <location evidence="12">Cell membrane</location>
    </subcellularLocation>
</comment>
<evidence type="ECO:0000256" key="7">
    <source>
        <dbReference type="ARBA" id="ARBA00022618"/>
    </source>
</evidence>
<dbReference type="OrthoDB" id="9812531at2"/>
<dbReference type="NCBIfam" id="NF038347">
    <property type="entry name" value="FtsX_Gpos"/>
    <property type="match status" value="1"/>
</dbReference>
<dbReference type="Gene3D" id="3.30.70.3040">
    <property type="match status" value="1"/>
</dbReference>
<evidence type="ECO:0000256" key="12">
    <source>
        <dbReference type="PIRNR" id="PIRNR003097"/>
    </source>
</evidence>
<dbReference type="AlphaFoldDB" id="A0A1M5KLQ7"/>
<evidence type="ECO:0000313" key="17">
    <source>
        <dbReference type="Proteomes" id="UP000242329"/>
    </source>
</evidence>
<sequence>MRNIAYFWREAWRSLSRNRLLTLATVSTVCICVLILGVALLLTVNAGNFMKHLESDVEIVAFVDKSLTPSQVKAIGKELTAIPGIDKVKFVSREEGLKKLQQKMGMEKLEETIGENPLPDTYEIKASDPREVPHLARKIEKIEGIYKVKYGQGVVEKLFQVTRWIRIVSMAVIILLALGAVFLIATTIRLAIYSRRKEIYLMKLIGATDWFIRWPFFIEGFILGTLGALVAVAILALAYNSLISNMQTVFFLPLVAKAEVVNRIYLGLIGVGSLLGIVGTYISVNRFLKV</sequence>
<dbReference type="InterPro" id="IPR004513">
    <property type="entry name" value="FtsX"/>
</dbReference>
<dbReference type="InterPro" id="IPR058204">
    <property type="entry name" value="FtsX_firmicutes-type"/>
</dbReference>
<keyword evidence="17" id="KW-1185">Reference proteome</keyword>
<evidence type="ECO:0000256" key="10">
    <source>
        <dbReference type="ARBA" id="ARBA00023136"/>
    </source>
</evidence>
<comment type="function">
    <text evidence="12">Part of the ABC transporter FtsEX involved in asymmetric cellular division facilitating the initiation of sporulation.</text>
</comment>
<dbReference type="GO" id="GO:0051301">
    <property type="term" value="P:cell division"/>
    <property type="evidence" value="ECO:0007669"/>
    <property type="project" value="UniProtKB-KW"/>
</dbReference>
<evidence type="ECO:0000256" key="8">
    <source>
        <dbReference type="ARBA" id="ARBA00022692"/>
    </source>
</evidence>
<evidence type="ECO:0000256" key="6">
    <source>
        <dbReference type="ARBA" id="ARBA00022519"/>
    </source>
</evidence>
<keyword evidence="7 12" id="KW-0132">Cell division</keyword>
<comment type="similarity">
    <text evidence="2 12">Belongs to the ABC-4 integral membrane protein family. FtsX subfamily.</text>
</comment>
<gene>
    <name evidence="16" type="ORF">SAMN02745221_00433</name>
</gene>
<keyword evidence="9 13" id="KW-1133">Transmembrane helix</keyword>
<evidence type="ECO:0000256" key="1">
    <source>
        <dbReference type="ARBA" id="ARBA00004429"/>
    </source>
</evidence>
<keyword evidence="8 13" id="KW-0812">Transmembrane</keyword>
<feature type="transmembrane region" description="Helical" evidence="13">
    <location>
        <begin position="214"/>
        <end position="239"/>
    </location>
</feature>
<feature type="domain" description="ABC3 transporter permease C-terminal" evidence="14">
    <location>
        <begin position="171"/>
        <end position="287"/>
    </location>
</feature>
<reference evidence="17" key="1">
    <citation type="submission" date="2016-11" db="EMBL/GenBank/DDBJ databases">
        <authorList>
            <person name="Varghese N."/>
            <person name="Submissions S."/>
        </authorList>
    </citation>
    <scope>NUCLEOTIDE SEQUENCE [LARGE SCALE GENOMIC DNA]</scope>
    <source>
        <strain evidence="17">DSM 11003</strain>
    </source>
</reference>
<dbReference type="GO" id="GO:0005886">
    <property type="term" value="C:plasma membrane"/>
    <property type="evidence" value="ECO:0007669"/>
    <property type="project" value="UniProtKB-SubCell"/>
</dbReference>
<protein>
    <recommendedName>
        <fullName evidence="4 12">Cell division protein FtsX</fullName>
    </recommendedName>
</protein>
<dbReference type="PANTHER" id="PTHR47755:SF1">
    <property type="entry name" value="CELL DIVISION PROTEIN FTSX"/>
    <property type="match status" value="1"/>
</dbReference>
<keyword evidence="5 12" id="KW-1003">Cell membrane</keyword>
<keyword evidence="11 12" id="KW-0131">Cell cycle</keyword>